<keyword evidence="2" id="KW-0378">Hydrolase</keyword>
<dbReference type="OrthoDB" id="189220at2759"/>
<gene>
    <name evidence="6" type="ORF">FGIG_04290</name>
</gene>
<reference evidence="6 7" key="1">
    <citation type="submission" date="2019-04" db="EMBL/GenBank/DDBJ databases">
        <title>Annotation for the trematode Fasciola gigantica.</title>
        <authorList>
            <person name="Choi Y.-J."/>
        </authorList>
    </citation>
    <scope>NUCLEOTIDE SEQUENCE [LARGE SCALE GENOMIC DNA]</scope>
    <source>
        <strain evidence="6">Uganda_cow_1</strain>
    </source>
</reference>
<dbReference type="Pfam" id="PF18100">
    <property type="entry name" value="PDE4_UCR"/>
    <property type="match status" value="1"/>
</dbReference>
<organism evidence="6 7">
    <name type="scientific">Fasciola gigantica</name>
    <name type="common">Giant liver fluke</name>
    <dbReference type="NCBI Taxonomy" id="46835"/>
    <lineage>
        <taxon>Eukaryota</taxon>
        <taxon>Metazoa</taxon>
        <taxon>Spiralia</taxon>
        <taxon>Lophotrochozoa</taxon>
        <taxon>Platyhelminthes</taxon>
        <taxon>Trematoda</taxon>
        <taxon>Digenea</taxon>
        <taxon>Plagiorchiida</taxon>
        <taxon>Echinostomata</taxon>
        <taxon>Echinostomatoidea</taxon>
        <taxon>Fasciolidae</taxon>
        <taxon>Fasciola</taxon>
    </lineage>
</organism>
<evidence type="ECO:0000256" key="2">
    <source>
        <dbReference type="ARBA" id="ARBA00022801"/>
    </source>
</evidence>
<feature type="region of interest" description="Disordered" evidence="4">
    <location>
        <begin position="77"/>
        <end position="129"/>
    </location>
</feature>
<dbReference type="Proteomes" id="UP000316759">
    <property type="component" value="Unassembled WGS sequence"/>
</dbReference>
<dbReference type="EMBL" id="SUNJ01001138">
    <property type="protein sequence ID" value="TPP67044.1"/>
    <property type="molecule type" value="Genomic_DNA"/>
</dbReference>
<feature type="non-terminal residue" evidence="6">
    <location>
        <position position="1"/>
    </location>
</feature>
<feature type="domain" description="Phosphodiesterase 4 upstream conserved regions (UCR)" evidence="5">
    <location>
        <begin position="3"/>
        <end position="71"/>
    </location>
</feature>
<evidence type="ECO:0000259" key="5">
    <source>
        <dbReference type="Pfam" id="PF18100"/>
    </source>
</evidence>
<evidence type="ECO:0000313" key="7">
    <source>
        <dbReference type="Proteomes" id="UP000316759"/>
    </source>
</evidence>
<dbReference type="GO" id="GO:0004115">
    <property type="term" value="F:3',5'-cyclic-AMP phosphodiesterase activity"/>
    <property type="evidence" value="ECO:0007669"/>
    <property type="project" value="UniProtKB-EC"/>
</dbReference>
<proteinExistence type="predicted"/>
<sequence length="179" mass="19918">ISEQLKSTATETLEELEWCLERLENIQTHRSVSDMASSKFKKMLNKELSQFTDGGRNSKQISEYICSTFLDSKEVEGTSVTDGASDAAYPSSNEYVPSDSENRQQPAGMSNTEVETKTGPVVPSTPADLSVQGRARVSDIASHLMHSKDEDEVIKPYGVVSNYPKQLETVRLFPIQFYL</sequence>
<dbReference type="EC" id="3.1.4.53" evidence="1"/>
<keyword evidence="7" id="KW-1185">Reference proteome</keyword>
<evidence type="ECO:0000313" key="6">
    <source>
        <dbReference type="EMBL" id="TPP67044.1"/>
    </source>
</evidence>
<protein>
    <recommendedName>
        <fullName evidence="1">3',5'-cyclic-AMP phosphodiesterase</fullName>
        <ecNumber evidence="1">3.1.4.53</ecNumber>
    </recommendedName>
</protein>
<evidence type="ECO:0000256" key="4">
    <source>
        <dbReference type="SAM" id="MobiDB-lite"/>
    </source>
</evidence>
<feature type="compositionally biased region" description="Polar residues" evidence="4">
    <location>
        <begin position="103"/>
        <end position="113"/>
    </location>
</feature>
<name>A0A504Z010_FASGI</name>
<dbReference type="AlphaFoldDB" id="A0A504Z010"/>
<keyword evidence="3" id="KW-0114">cAMP</keyword>
<comment type="caution">
    <text evidence="6">The sequence shown here is derived from an EMBL/GenBank/DDBJ whole genome shotgun (WGS) entry which is preliminary data.</text>
</comment>
<accession>A0A504Z010</accession>
<dbReference type="STRING" id="46835.A0A504Z010"/>
<evidence type="ECO:0000256" key="1">
    <source>
        <dbReference type="ARBA" id="ARBA00012276"/>
    </source>
</evidence>
<evidence type="ECO:0000256" key="3">
    <source>
        <dbReference type="ARBA" id="ARBA00023149"/>
    </source>
</evidence>
<dbReference type="InterPro" id="IPR040844">
    <property type="entry name" value="PDE4_UCR"/>
</dbReference>